<name>A0A7N2MSU4_QUELO</name>
<dbReference type="EnsemblPlants" id="QL10p048005:mrna">
    <property type="protein sequence ID" value="QL10p048005:mrna"/>
    <property type="gene ID" value="QL10p048005"/>
</dbReference>
<organism evidence="1 2">
    <name type="scientific">Quercus lobata</name>
    <name type="common">Valley oak</name>
    <dbReference type="NCBI Taxonomy" id="97700"/>
    <lineage>
        <taxon>Eukaryota</taxon>
        <taxon>Viridiplantae</taxon>
        <taxon>Streptophyta</taxon>
        <taxon>Embryophyta</taxon>
        <taxon>Tracheophyta</taxon>
        <taxon>Spermatophyta</taxon>
        <taxon>Magnoliopsida</taxon>
        <taxon>eudicotyledons</taxon>
        <taxon>Gunneridae</taxon>
        <taxon>Pentapetalae</taxon>
        <taxon>rosids</taxon>
        <taxon>fabids</taxon>
        <taxon>Fagales</taxon>
        <taxon>Fagaceae</taxon>
        <taxon>Quercus</taxon>
    </lineage>
</organism>
<dbReference type="Gene3D" id="2.60.40.10">
    <property type="entry name" value="Immunoglobulins"/>
    <property type="match status" value="1"/>
</dbReference>
<dbReference type="Gramene" id="QL10p048005:mrna">
    <property type="protein sequence ID" value="QL10p048005:mrna"/>
    <property type="gene ID" value="QL10p048005"/>
</dbReference>
<proteinExistence type="predicted"/>
<dbReference type="EMBL" id="LRBV02000010">
    <property type="status" value="NOT_ANNOTATED_CDS"/>
    <property type="molecule type" value="Genomic_DNA"/>
</dbReference>
<reference evidence="1 2" key="1">
    <citation type="journal article" date="2016" name="G3 (Bethesda)">
        <title>First Draft Assembly and Annotation of the Genome of a California Endemic Oak Quercus lobata Nee (Fagaceae).</title>
        <authorList>
            <person name="Sork V.L."/>
            <person name="Fitz-Gibbon S.T."/>
            <person name="Puiu D."/>
            <person name="Crepeau M."/>
            <person name="Gugger P.F."/>
            <person name="Sherman R."/>
            <person name="Stevens K."/>
            <person name="Langley C.H."/>
            <person name="Pellegrini M."/>
            <person name="Salzberg S.L."/>
        </authorList>
    </citation>
    <scope>NUCLEOTIDE SEQUENCE [LARGE SCALE GENOMIC DNA]</scope>
    <source>
        <strain evidence="1 2">cv. SW786</strain>
    </source>
</reference>
<evidence type="ECO:0000313" key="2">
    <source>
        <dbReference type="Proteomes" id="UP000594261"/>
    </source>
</evidence>
<dbReference type="InterPro" id="IPR013783">
    <property type="entry name" value="Ig-like_fold"/>
</dbReference>
<dbReference type="AlphaFoldDB" id="A0A7N2MSU4"/>
<keyword evidence="2" id="KW-1185">Reference proteome</keyword>
<accession>A0A7N2MSU4</accession>
<protein>
    <submittedName>
        <fullName evidence="1">Uncharacterized protein</fullName>
    </submittedName>
</protein>
<sequence length="156" mass="17996">MTHLLCIVVLLLKIRTMKFCAGVVVCGFGVLRLWKCEYKFYVDGKWGYDESEHHVTSDYGIVNTLHLSTDDMDVDNDAFSACDFFSPCPTLSSLVKAILMLQDHMRFGLVIFLSFLSISWSKYRMPWVIDDVEGRYISLQQSFSLVAYLHEEFVII</sequence>
<dbReference type="Proteomes" id="UP000594261">
    <property type="component" value="Chromosome 10"/>
</dbReference>
<evidence type="ECO:0000313" key="1">
    <source>
        <dbReference type="EnsemblPlants" id="QL10p048005:mrna"/>
    </source>
</evidence>
<dbReference type="InParanoid" id="A0A7N2MSU4"/>
<reference evidence="1" key="2">
    <citation type="submission" date="2021-01" db="UniProtKB">
        <authorList>
            <consortium name="EnsemblPlants"/>
        </authorList>
    </citation>
    <scope>IDENTIFICATION</scope>
</reference>